<keyword evidence="1" id="KW-0732">Signal</keyword>
<organism evidence="2 3">
    <name type="scientific">Dibothriocephalus latus</name>
    <name type="common">Fish tapeworm</name>
    <name type="synonym">Diphyllobothrium latum</name>
    <dbReference type="NCBI Taxonomy" id="60516"/>
    <lineage>
        <taxon>Eukaryota</taxon>
        <taxon>Metazoa</taxon>
        <taxon>Spiralia</taxon>
        <taxon>Lophotrochozoa</taxon>
        <taxon>Platyhelminthes</taxon>
        <taxon>Cestoda</taxon>
        <taxon>Eucestoda</taxon>
        <taxon>Diphyllobothriidea</taxon>
        <taxon>Diphyllobothriidae</taxon>
        <taxon>Dibothriocephalus</taxon>
    </lineage>
</organism>
<feature type="chain" id="PRO_5018048488" description="Chitin-binding type-2 domain-containing protein" evidence="1">
    <location>
        <begin position="28"/>
        <end position="161"/>
    </location>
</feature>
<dbReference type="EMBL" id="UYRU01044762">
    <property type="protein sequence ID" value="VDK87667.1"/>
    <property type="molecule type" value="Genomic_DNA"/>
</dbReference>
<protein>
    <recommendedName>
        <fullName evidence="4">Chitin-binding type-2 domain-containing protein</fullName>
    </recommendedName>
</protein>
<dbReference type="AlphaFoldDB" id="A0A3P6TQT0"/>
<name>A0A3P6TQT0_DIBLA</name>
<dbReference type="Proteomes" id="UP000281553">
    <property type="component" value="Unassembled WGS sequence"/>
</dbReference>
<accession>A0A3P6TQT0</accession>
<gene>
    <name evidence="2" type="ORF">DILT_LOCUS4058</name>
</gene>
<feature type="signal peptide" evidence="1">
    <location>
        <begin position="1"/>
        <end position="27"/>
    </location>
</feature>
<evidence type="ECO:0000313" key="3">
    <source>
        <dbReference type="Proteomes" id="UP000281553"/>
    </source>
</evidence>
<proteinExistence type="predicted"/>
<evidence type="ECO:0000256" key="1">
    <source>
        <dbReference type="SAM" id="SignalP"/>
    </source>
</evidence>
<keyword evidence="3" id="KW-1185">Reference proteome</keyword>
<dbReference type="OrthoDB" id="10476077at2759"/>
<evidence type="ECO:0000313" key="2">
    <source>
        <dbReference type="EMBL" id="VDK87667.1"/>
    </source>
</evidence>
<reference evidence="2 3" key="1">
    <citation type="submission" date="2018-11" db="EMBL/GenBank/DDBJ databases">
        <authorList>
            <consortium name="Pathogen Informatics"/>
        </authorList>
    </citation>
    <scope>NUCLEOTIDE SEQUENCE [LARGE SCALE GENOMIC DNA]</scope>
</reference>
<evidence type="ECO:0008006" key="4">
    <source>
        <dbReference type="Google" id="ProtNLM"/>
    </source>
</evidence>
<sequence length="161" mass="17720">MMVMMMKRISAVLLLTVFVSILFPANGVNYGDQSRPPTYANPDDYGYRHCASWKLPDGTPLYSGCDPYSMERCGKKMEFSYDCCAGFEQSPIPLGGPSNTPCGKLIPQFDDCPSVLKTLGFTRLADHLKNVPQLNQKNGQPVTIFAPLPADGSELNKIYGE</sequence>